<name>A0ABZ0PDI7_9PROT</name>
<evidence type="ECO:0000313" key="3">
    <source>
        <dbReference type="EMBL" id="WPB83346.1"/>
    </source>
</evidence>
<dbReference type="PANTHER" id="PTHR48081:SF8">
    <property type="entry name" value="ALPHA_BETA HYDROLASE FOLD-3 DOMAIN-CONTAINING PROTEIN-RELATED"/>
    <property type="match status" value="1"/>
</dbReference>
<dbReference type="InterPro" id="IPR029058">
    <property type="entry name" value="AB_hydrolase_fold"/>
</dbReference>
<evidence type="ECO:0000256" key="1">
    <source>
        <dbReference type="ARBA" id="ARBA00022801"/>
    </source>
</evidence>
<evidence type="ECO:0000313" key="4">
    <source>
        <dbReference type="Proteomes" id="UP001305521"/>
    </source>
</evidence>
<dbReference type="Pfam" id="PF07859">
    <property type="entry name" value="Abhydrolase_3"/>
    <property type="match status" value="1"/>
</dbReference>
<accession>A0ABZ0PDI7</accession>
<dbReference type="Gene3D" id="3.40.50.1820">
    <property type="entry name" value="alpha/beta hydrolase"/>
    <property type="match status" value="1"/>
</dbReference>
<dbReference type="EMBL" id="CP137852">
    <property type="protein sequence ID" value="WPB83346.1"/>
    <property type="molecule type" value="Genomic_DNA"/>
</dbReference>
<reference evidence="3 4" key="1">
    <citation type="submission" date="2023-11" db="EMBL/GenBank/DDBJ databases">
        <title>Arctic aerobic anoxygenic photoheterotroph Sediminicoccus rosea KRV36 adapts its photosynthesis to long days of polar summer.</title>
        <authorList>
            <person name="Tomasch J."/>
            <person name="Kopejtka K."/>
            <person name="Bily T."/>
            <person name="Gardiner A.T."/>
            <person name="Gardian Z."/>
            <person name="Shivaramu S."/>
            <person name="Koblizek M."/>
            <person name="Engelhardt F."/>
            <person name="Kaftan D."/>
        </authorList>
    </citation>
    <scope>NUCLEOTIDE SEQUENCE [LARGE SCALE GENOMIC DNA]</scope>
    <source>
        <strain evidence="3 4">R-30</strain>
    </source>
</reference>
<keyword evidence="1 3" id="KW-0378">Hydrolase</keyword>
<proteinExistence type="predicted"/>
<dbReference type="PANTHER" id="PTHR48081">
    <property type="entry name" value="AB HYDROLASE SUPERFAMILY PROTEIN C4A8.06C"/>
    <property type="match status" value="1"/>
</dbReference>
<dbReference type="RefSeq" id="WP_318647324.1">
    <property type="nucleotide sequence ID" value="NZ_CP137852.1"/>
</dbReference>
<dbReference type="InterPro" id="IPR050300">
    <property type="entry name" value="GDXG_lipolytic_enzyme"/>
</dbReference>
<dbReference type="InterPro" id="IPR013094">
    <property type="entry name" value="AB_hydrolase_3"/>
</dbReference>
<keyword evidence="4" id="KW-1185">Reference proteome</keyword>
<dbReference type="SUPFAM" id="SSF53474">
    <property type="entry name" value="alpha/beta-Hydrolases"/>
    <property type="match status" value="1"/>
</dbReference>
<protein>
    <submittedName>
        <fullName evidence="3">Alpha/beta hydrolase</fullName>
    </submittedName>
</protein>
<evidence type="ECO:0000259" key="2">
    <source>
        <dbReference type="Pfam" id="PF07859"/>
    </source>
</evidence>
<dbReference type="Proteomes" id="UP001305521">
    <property type="component" value="Chromosome"/>
</dbReference>
<sequence length="313" mass="33270">MTAPLHPDCIALLELVKASGRPRFDTMEPLAARAQYAAGRNVVQPPSPDVAEARDLRLPSGVAARLYRPLGSKPGEVLPGLVFAHGGGWVFGDLDTHDHLARSLANGSGCAVLAVDYRMAPEHPFPAAVEDVAEAVRYAAANAAALGMDPARLAVGGDSAGGNLAAVMALMSRDGALPPLRFQLLMYPATDMTATHESYERFTDGLPLVAAGMYWFRNLYIPDAAQWTDWRASPLRAASLAGTPPAFVLTVGHDPLCDEGRDYAARLEREGVRVTHLHAADILHGALTMCAIVKPALELIETAARALKEGLRA</sequence>
<gene>
    <name evidence="3" type="ORF">R9Z33_14670</name>
</gene>
<feature type="domain" description="Alpha/beta hydrolase fold-3" evidence="2">
    <location>
        <begin position="81"/>
        <end position="286"/>
    </location>
</feature>
<dbReference type="GO" id="GO:0016787">
    <property type="term" value="F:hydrolase activity"/>
    <property type="evidence" value="ECO:0007669"/>
    <property type="project" value="UniProtKB-KW"/>
</dbReference>
<organism evidence="3 4">
    <name type="scientific">Sediminicoccus rosea</name>
    <dbReference type="NCBI Taxonomy" id="1225128"/>
    <lineage>
        <taxon>Bacteria</taxon>
        <taxon>Pseudomonadati</taxon>
        <taxon>Pseudomonadota</taxon>
        <taxon>Alphaproteobacteria</taxon>
        <taxon>Acetobacterales</taxon>
        <taxon>Roseomonadaceae</taxon>
        <taxon>Sediminicoccus</taxon>
    </lineage>
</organism>